<dbReference type="PANTHER" id="PTHR32089">
    <property type="entry name" value="METHYL-ACCEPTING CHEMOTAXIS PROTEIN MCPB"/>
    <property type="match status" value="1"/>
</dbReference>
<sequence>MTRDGSSPTALRHLVDGKALLAALDVDRDEIEWRKSFTGFSATDQRRLSSLDPTLKAVSPDLVEEFYDHLHQYPETRAILGRSTRTVDQLKTTQTEYLLSLSNGHYGPSYFQERARIGKIHDMLDLGPKVYLGAFTIYYEGLIRALADDSLESNPNDASAAVETLCENLLSVFRLLSLDQQIAMDTYIHSYAEQTEQALDRQLELTTRMEVDVGQSLDTLEQSSRSVANDASNIESIATQQTKDMDTITTEMSNLSATIEEIAATTDEVCSTSREAATLADDGQASAETALDAMSDMSVAAEELASDMESLRDQTERITSLVEIIDSIADRTNLLSLNASIEAARAGDAGRGFAVVADEVKHLASSAKEQAEEIDALVEDITDNSDAMAESFDHTTTQMTHTSAEVESAMTTLDKISTAVRDIDASLAEVNDATDSQATSSEEVTSMVSELADQAAEVADRISDVASECDDQNEQVRSIRAAVDALTQLTDETVHERDSPPFATGHSPETPVNSDVTYVDEPFSLDSRPPHSGTDESSS</sequence>
<dbReference type="InterPro" id="IPR012292">
    <property type="entry name" value="Globin/Proto"/>
</dbReference>
<dbReference type="RefSeq" id="WP_258302386.1">
    <property type="nucleotide sequence ID" value="NZ_CP078063.1"/>
</dbReference>
<feature type="domain" description="Methyl-accepting transducer" evidence="5">
    <location>
        <begin position="216"/>
        <end position="452"/>
    </location>
</feature>
<dbReference type="Gene3D" id="1.10.490.10">
    <property type="entry name" value="Globins"/>
    <property type="match status" value="1"/>
</dbReference>
<dbReference type="InterPro" id="IPR004089">
    <property type="entry name" value="MCPsignal_dom"/>
</dbReference>
<keyword evidence="7" id="KW-1185">Reference proteome</keyword>
<dbReference type="InterPro" id="IPR039379">
    <property type="entry name" value="Protoglobin_sensor_dom"/>
</dbReference>
<comment type="similarity">
    <text evidence="2">Belongs to the methyl-accepting chemotaxis (MCP) protein family.</text>
</comment>
<evidence type="ECO:0000313" key="7">
    <source>
        <dbReference type="Proteomes" id="UP001058330"/>
    </source>
</evidence>
<evidence type="ECO:0000259" key="5">
    <source>
        <dbReference type="PROSITE" id="PS50111"/>
    </source>
</evidence>
<gene>
    <name evidence="6" type="ORF">KU306_14855</name>
</gene>
<dbReference type="InterPro" id="IPR004090">
    <property type="entry name" value="Chemotax_Me-accpt_rcpt"/>
</dbReference>
<evidence type="ECO:0000256" key="1">
    <source>
        <dbReference type="ARBA" id="ARBA00023224"/>
    </source>
</evidence>
<dbReference type="SUPFAM" id="SSF58104">
    <property type="entry name" value="Methyl-accepting chemotaxis protein (MCP) signaling domain"/>
    <property type="match status" value="1"/>
</dbReference>
<dbReference type="CDD" id="cd01068">
    <property type="entry name" value="globin_sensor"/>
    <property type="match status" value="1"/>
</dbReference>
<keyword evidence="1 3" id="KW-0807">Transducer</keyword>
<dbReference type="PRINTS" id="PR00260">
    <property type="entry name" value="CHEMTRNSDUCR"/>
</dbReference>
<dbReference type="Pfam" id="PF11563">
    <property type="entry name" value="Protoglobin"/>
    <property type="match status" value="1"/>
</dbReference>
<dbReference type="InterPro" id="IPR009050">
    <property type="entry name" value="Globin-like_sf"/>
</dbReference>
<dbReference type="PANTHER" id="PTHR32089:SF112">
    <property type="entry name" value="LYSOZYME-LIKE PROTEIN-RELATED"/>
    <property type="match status" value="1"/>
</dbReference>
<dbReference type="GeneID" id="74530212"/>
<organism evidence="6 7">
    <name type="scientific">Haloferax larsenii</name>
    <dbReference type="NCBI Taxonomy" id="302484"/>
    <lineage>
        <taxon>Archaea</taxon>
        <taxon>Methanobacteriati</taxon>
        <taxon>Methanobacteriota</taxon>
        <taxon>Stenosarchaea group</taxon>
        <taxon>Halobacteria</taxon>
        <taxon>Halobacteriales</taxon>
        <taxon>Haloferacaceae</taxon>
        <taxon>Haloferax</taxon>
    </lineage>
</organism>
<dbReference type="CDD" id="cd11386">
    <property type="entry name" value="MCP_signal"/>
    <property type="match status" value="1"/>
</dbReference>
<dbReference type="SUPFAM" id="SSF46458">
    <property type="entry name" value="Globin-like"/>
    <property type="match status" value="1"/>
</dbReference>
<evidence type="ECO:0000256" key="3">
    <source>
        <dbReference type="PROSITE-ProRule" id="PRU00284"/>
    </source>
</evidence>
<dbReference type="PROSITE" id="PS50111">
    <property type="entry name" value="CHEMOTAXIS_TRANSDUC_2"/>
    <property type="match status" value="1"/>
</dbReference>
<proteinExistence type="inferred from homology"/>
<dbReference type="SMART" id="SM00283">
    <property type="entry name" value="MA"/>
    <property type="match status" value="1"/>
</dbReference>
<evidence type="ECO:0000256" key="2">
    <source>
        <dbReference type="ARBA" id="ARBA00029447"/>
    </source>
</evidence>
<name>A0ABY5RDA7_HALLR</name>
<feature type="region of interest" description="Disordered" evidence="4">
    <location>
        <begin position="490"/>
        <end position="539"/>
    </location>
</feature>
<evidence type="ECO:0000256" key="4">
    <source>
        <dbReference type="SAM" id="MobiDB-lite"/>
    </source>
</evidence>
<reference evidence="6" key="1">
    <citation type="submission" date="2021-07" db="EMBL/GenBank/DDBJ databases">
        <title>Studies on halocins as antimicrobial molecules from haloarchaea.</title>
        <authorList>
            <person name="Kumar S."/>
            <person name="Khare S.K."/>
        </authorList>
    </citation>
    <scope>NUCLEOTIDE SEQUENCE</scope>
    <source>
        <strain evidence="6">NCIM 5678</strain>
    </source>
</reference>
<dbReference type="Proteomes" id="UP001058330">
    <property type="component" value="Chromosome"/>
</dbReference>
<accession>A0ABY5RDA7</accession>
<protein>
    <submittedName>
        <fullName evidence="6">Globin-coupled sensor protein</fullName>
    </submittedName>
</protein>
<dbReference type="InterPro" id="IPR044398">
    <property type="entry name" value="Globin-sensor_dom"/>
</dbReference>
<dbReference type="Pfam" id="PF00015">
    <property type="entry name" value="MCPsignal"/>
    <property type="match status" value="1"/>
</dbReference>
<dbReference type="EMBL" id="CP078063">
    <property type="protein sequence ID" value="UVE50164.1"/>
    <property type="molecule type" value="Genomic_DNA"/>
</dbReference>
<dbReference type="Gene3D" id="1.10.287.950">
    <property type="entry name" value="Methyl-accepting chemotaxis protein"/>
    <property type="match status" value="1"/>
</dbReference>
<evidence type="ECO:0000313" key="6">
    <source>
        <dbReference type="EMBL" id="UVE50164.1"/>
    </source>
</evidence>